<evidence type="ECO:0000313" key="1">
    <source>
        <dbReference type="EMBL" id="KAE9526987.1"/>
    </source>
</evidence>
<name>A0A6G0T718_APHGL</name>
<organism evidence="1 2">
    <name type="scientific">Aphis glycines</name>
    <name type="common">Soybean aphid</name>
    <dbReference type="NCBI Taxonomy" id="307491"/>
    <lineage>
        <taxon>Eukaryota</taxon>
        <taxon>Metazoa</taxon>
        <taxon>Ecdysozoa</taxon>
        <taxon>Arthropoda</taxon>
        <taxon>Hexapoda</taxon>
        <taxon>Insecta</taxon>
        <taxon>Pterygota</taxon>
        <taxon>Neoptera</taxon>
        <taxon>Paraneoptera</taxon>
        <taxon>Hemiptera</taxon>
        <taxon>Sternorrhyncha</taxon>
        <taxon>Aphidomorpha</taxon>
        <taxon>Aphidoidea</taxon>
        <taxon>Aphididae</taxon>
        <taxon>Aphidini</taxon>
        <taxon>Aphis</taxon>
        <taxon>Aphis</taxon>
    </lineage>
</organism>
<dbReference type="AlphaFoldDB" id="A0A6G0T718"/>
<dbReference type="EMBL" id="VYZN01000054">
    <property type="protein sequence ID" value="KAE9526987.1"/>
    <property type="molecule type" value="Genomic_DNA"/>
</dbReference>
<accession>A0A6G0T718</accession>
<evidence type="ECO:0000313" key="2">
    <source>
        <dbReference type="Proteomes" id="UP000475862"/>
    </source>
</evidence>
<comment type="caution">
    <text evidence="1">The sequence shown here is derived from an EMBL/GenBank/DDBJ whole genome shotgun (WGS) entry which is preliminary data.</text>
</comment>
<dbReference type="Proteomes" id="UP000475862">
    <property type="component" value="Unassembled WGS sequence"/>
</dbReference>
<protein>
    <submittedName>
        <fullName evidence="1">Uncharacterized protein</fullName>
    </submittedName>
</protein>
<proteinExistence type="predicted"/>
<sequence length="198" mass="23891">MFSRPKKHLRKKDEHRRDVRAHHLSTIVCKPPCTVICYNLICMKYLPIQCLFSIKTLKKTMLNYFKYIHLTSFYRAILNVLELAFRVKPQKYALFVKKKKNADVFLSFSLLRYYVLMKNLKSLFIVYYRYYKQNESYNFLYGQINGWYQAFKTHYLVGEKHIAEKSLNPLLKLLNSKQKQRPTHYKNVVGLKLRDLMN</sequence>
<keyword evidence="2" id="KW-1185">Reference proteome</keyword>
<gene>
    <name evidence="1" type="ORF">AGLY_013635</name>
</gene>
<reference evidence="1 2" key="1">
    <citation type="submission" date="2019-08" db="EMBL/GenBank/DDBJ databases">
        <title>The genome of the soybean aphid Biotype 1, its phylome, world population structure and adaptation to the North American continent.</title>
        <authorList>
            <person name="Giordano R."/>
            <person name="Donthu R.K."/>
            <person name="Hernandez A.G."/>
            <person name="Wright C.L."/>
            <person name="Zimin A.V."/>
        </authorList>
    </citation>
    <scope>NUCLEOTIDE SEQUENCE [LARGE SCALE GENOMIC DNA]</scope>
    <source>
        <tissue evidence="1">Whole aphids</tissue>
    </source>
</reference>